<keyword evidence="1" id="KW-0812">Transmembrane</keyword>
<proteinExistence type="predicted"/>
<dbReference type="RefSeq" id="WP_109869720.1">
    <property type="nucleotide sequence ID" value="NZ_QGNA01000001.1"/>
</dbReference>
<organism evidence="2 3">
    <name type="scientific">Falsiroseomonas bella</name>
    <dbReference type="NCBI Taxonomy" id="2184016"/>
    <lineage>
        <taxon>Bacteria</taxon>
        <taxon>Pseudomonadati</taxon>
        <taxon>Pseudomonadota</taxon>
        <taxon>Alphaproteobacteria</taxon>
        <taxon>Acetobacterales</taxon>
        <taxon>Roseomonadaceae</taxon>
        <taxon>Falsiroseomonas</taxon>
    </lineage>
</organism>
<comment type="caution">
    <text evidence="2">The sequence shown here is derived from an EMBL/GenBank/DDBJ whole genome shotgun (WGS) entry which is preliminary data.</text>
</comment>
<protein>
    <recommendedName>
        <fullName evidence="4">Transmembrane protein</fullName>
    </recommendedName>
</protein>
<keyword evidence="1" id="KW-1133">Transmembrane helix</keyword>
<name>A0A317FMB1_9PROT</name>
<keyword evidence="3" id="KW-1185">Reference proteome</keyword>
<accession>A0A317FMB1</accession>
<evidence type="ECO:0000313" key="3">
    <source>
        <dbReference type="Proteomes" id="UP000245765"/>
    </source>
</evidence>
<sequence>MGLSPREILLRIARTAAIVLAGAAVLLLVLHLLAGLPDGHLLIVIALSAPLAALFGWVVAEALRSGVLPHRSGVDDRLRNPLAFWIGAAIYAIGAAALAIMAIWALAQVLA</sequence>
<feature type="transmembrane region" description="Helical" evidence="1">
    <location>
        <begin position="12"/>
        <end position="34"/>
    </location>
</feature>
<feature type="transmembrane region" description="Helical" evidence="1">
    <location>
        <begin position="40"/>
        <end position="60"/>
    </location>
</feature>
<dbReference type="Proteomes" id="UP000245765">
    <property type="component" value="Unassembled WGS sequence"/>
</dbReference>
<keyword evidence="1" id="KW-0472">Membrane</keyword>
<evidence type="ECO:0008006" key="4">
    <source>
        <dbReference type="Google" id="ProtNLM"/>
    </source>
</evidence>
<dbReference type="EMBL" id="QGNA01000001">
    <property type="protein sequence ID" value="PWS39099.1"/>
    <property type="molecule type" value="Genomic_DNA"/>
</dbReference>
<evidence type="ECO:0000256" key="1">
    <source>
        <dbReference type="SAM" id="Phobius"/>
    </source>
</evidence>
<dbReference type="AlphaFoldDB" id="A0A317FMB1"/>
<reference evidence="3" key="1">
    <citation type="submission" date="2018-05" db="EMBL/GenBank/DDBJ databases">
        <authorList>
            <person name="Du Z."/>
            <person name="Wang X."/>
        </authorList>
    </citation>
    <scope>NUCLEOTIDE SEQUENCE [LARGE SCALE GENOMIC DNA]</scope>
    <source>
        <strain evidence="3">CQN31</strain>
    </source>
</reference>
<gene>
    <name evidence="2" type="ORF">DFH01_07625</name>
</gene>
<feature type="transmembrane region" description="Helical" evidence="1">
    <location>
        <begin position="81"/>
        <end position="107"/>
    </location>
</feature>
<evidence type="ECO:0000313" key="2">
    <source>
        <dbReference type="EMBL" id="PWS39099.1"/>
    </source>
</evidence>